<protein>
    <submittedName>
        <fullName evidence="1">DUF2316 domain-containing protein</fullName>
    </submittedName>
</protein>
<proteinExistence type="predicted"/>
<reference evidence="1" key="1">
    <citation type="submission" date="2018-01" db="EMBL/GenBank/DDBJ databases">
        <title>Genome sequnecing of Lactobacillus formosensis KACC 18721.</title>
        <authorList>
            <person name="Kim S.-J."/>
            <person name="Heo J."/>
        </authorList>
    </citation>
    <scope>NUCLEOTIDE SEQUENCE</scope>
    <source>
        <strain evidence="1">KACC 18721</strain>
    </source>
</reference>
<dbReference type="Pfam" id="PF10078">
    <property type="entry name" value="DUF2316"/>
    <property type="match status" value="1"/>
</dbReference>
<organism evidence="1">
    <name type="scientific">Companilactobacillus formosensis</name>
    <dbReference type="NCBI Taxonomy" id="1617889"/>
    <lineage>
        <taxon>Bacteria</taxon>
        <taxon>Bacillati</taxon>
        <taxon>Bacillota</taxon>
        <taxon>Bacilli</taxon>
        <taxon>Lactobacillales</taxon>
        <taxon>Lactobacillaceae</taxon>
        <taxon>Companilactobacillus</taxon>
    </lineage>
</organism>
<name>A0A2P4R5G1_9LACO</name>
<dbReference type="AlphaFoldDB" id="A0A2P4R5G1"/>
<dbReference type="InterPro" id="IPR018757">
    <property type="entry name" value="DUF2316"/>
</dbReference>
<sequence>MSLTPQQFEDTRREIWANFKLTGLTKEQVASDLNISLVKLDKLFALSQKSYNDPFIFRDYLREKVIEAGKKPIPFSSMGEDVHNYWFLDSEIIAKRQMTAGDD</sequence>
<gene>
    <name evidence="1" type="ORF">C2R26_07855</name>
</gene>
<dbReference type="EMBL" id="PPWZ01000054">
    <property type="protein sequence ID" value="POH36513.1"/>
    <property type="molecule type" value="Genomic_DNA"/>
</dbReference>
<evidence type="ECO:0000313" key="1">
    <source>
        <dbReference type="EMBL" id="POH36513.1"/>
    </source>
</evidence>
<accession>A0A2P4R5G1</accession>
<comment type="caution">
    <text evidence="1">The sequence shown here is derived from an EMBL/GenBank/DDBJ whole genome shotgun (WGS) entry which is preliminary data.</text>
</comment>